<keyword evidence="1" id="KW-0732">Signal</keyword>
<feature type="signal peptide" evidence="1">
    <location>
        <begin position="1"/>
        <end position="24"/>
    </location>
</feature>
<evidence type="ECO:0000313" key="3">
    <source>
        <dbReference type="EMBL" id="MBT0963064.1"/>
    </source>
</evidence>
<reference evidence="4" key="1">
    <citation type="journal article" date="2022" name="ISME J.">
        <title>Genetic and phylogenetic analysis of dissimilatory iodate-reducing bacteria identifies potential niches across the world's oceans.</title>
        <authorList>
            <person name="Reyes-Umana V."/>
            <person name="Henning Z."/>
            <person name="Lee K."/>
            <person name="Barnum T.P."/>
            <person name="Coates J.D."/>
        </authorList>
    </citation>
    <scope>NUCLEOTIDE SEQUENCE [LARGE SCALE GENOMIC DNA]</scope>
    <source>
        <strain evidence="4">IR12</strain>
    </source>
</reference>
<sequence>MRPSRLIPLAVLATLATLSLPTRAASGWYLNTAGTGWSGASFVSSLNVAGAGFVEQELSWAVLGITFQEHGAYQVVGNTGSHELTVSYNVTGAVGLLGSGFTGGTLDLYADSALDFGGTQGFYGADNGTRIARFTVVGGQIDPIQRQVGVQAQLVAGSLASGYFFDLEGNDLSGRDTLTLSLGISSTIVDPAGTNIVPEIVCQQAGFTGAGCNGQAYQPSFLDLRYATVQDVGVATLDYPTLNQPVTAVPEPASALMLLTGLLGLAARQRFRQG</sequence>
<proteinExistence type="predicted"/>
<dbReference type="InterPro" id="IPR013424">
    <property type="entry name" value="Ice-binding_C"/>
</dbReference>
<name>A0A944DR52_DENI1</name>
<feature type="domain" description="Ice-binding protein C-terminal" evidence="2">
    <location>
        <begin position="248"/>
        <end position="270"/>
    </location>
</feature>
<keyword evidence="4" id="KW-1185">Reference proteome</keyword>
<evidence type="ECO:0000313" key="4">
    <source>
        <dbReference type="Proteomes" id="UP000694660"/>
    </source>
</evidence>
<evidence type="ECO:0000256" key="1">
    <source>
        <dbReference type="SAM" id="SignalP"/>
    </source>
</evidence>
<dbReference type="EMBL" id="JAEKFT010000024">
    <property type="protein sequence ID" value="MBT0963064.1"/>
    <property type="molecule type" value="Genomic_DNA"/>
</dbReference>
<evidence type="ECO:0000259" key="2">
    <source>
        <dbReference type="Pfam" id="PF07589"/>
    </source>
</evidence>
<dbReference type="NCBIfam" id="TIGR02595">
    <property type="entry name" value="PEP_CTERM"/>
    <property type="match status" value="1"/>
</dbReference>
<dbReference type="Proteomes" id="UP000694660">
    <property type="component" value="Unassembled WGS sequence"/>
</dbReference>
<feature type="chain" id="PRO_5037452337" evidence="1">
    <location>
        <begin position="25"/>
        <end position="274"/>
    </location>
</feature>
<comment type="caution">
    <text evidence="3">The sequence shown here is derived from an EMBL/GenBank/DDBJ whole genome shotgun (WGS) entry which is preliminary data.</text>
</comment>
<dbReference type="AlphaFoldDB" id="A0A944DR52"/>
<accession>A0A944DR52</accession>
<gene>
    <name evidence="3" type="ORF">I8J34_17925</name>
</gene>
<protein>
    <submittedName>
        <fullName evidence="3">PEP-CTERM sorting domain-containing protein</fullName>
    </submittedName>
</protein>
<dbReference type="Pfam" id="PF07589">
    <property type="entry name" value="PEP-CTERM"/>
    <property type="match status" value="1"/>
</dbReference>
<dbReference type="RefSeq" id="WP_214363003.1">
    <property type="nucleotide sequence ID" value="NZ_JAEKFT010000024.1"/>
</dbReference>
<organism evidence="3 4">
    <name type="scientific">Denitromonas iodatirespirans</name>
    <dbReference type="NCBI Taxonomy" id="2795389"/>
    <lineage>
        <taxon>Bacteria</taxon>
        <taxon>Pseudomonadati</taxon>
        <taxon>Pseudomonadota</taxon>
        <taxon>Betaproteobacteria</taxon>
        <taxon>Rhodocyclales</taxon>
        <taxon>Zoogloeaceae</taxon>
        <taxon>Denitromonas</taxon>
    </lineage>
</organism>